<organism evidence="1 2">
    <name type="scientific">Zoogloea oleivorans</name>
    <dbReference type="NCBI Taxonomy" id="1552750"/>
    <lineage>
        <taxon>Bacteria</taxon>
        <taxon>Pseudomonadati</taxon>
        <taxon>Pseudomonadota</taxon>
        <taxon>Betaproteobacteria</taxon>
        <taxon>Rhodocyclales</taxon>
        <taxon>Zoogloeaceae</taxon>
        <taxon>Zoogloea</taxon>
    </lineage>
</organism>
<evidence type="ECO:0000313" key="1">
    <source>
        <dbReference type="EMBL" id="TYC56255.1"/>
    </source>
</evidence>
<reference evidence="1 2" key="1">
    <citation type="submission" date="2019-01" db="EMBL/GenBank/DDBJ databases">
        <title>Zoogloea oleivorans genome sequencing and assembly.</title>
        <authorList>
            <person name="Tancsics A."/>
            <person name="Farkas M."/>
            <person name="Kriszt B."/>
            <person name="Maroti G."/>
            <person name="Horvath B."/>
        </authorList>
    </citation>
    <scope>NUCLEOTIDE SEQUENCE [LARGE SCALE GENOMIC DNA]</scope>
    <source>
        <strain evidence="1 2">Buc</strain>
    </source>
</reference>
<protein>
    <submittedName>
        <fullName evidence="1">Uncharacterized protein</fullName>
    </submittedName>
</protein>
<dbReference type="EMBL" id="SDKK01000011">
    <property type="protein sequence ID" value="TYC56255.1"/>
    <property type="molecule type" value="Genomic_DNA"/>
</dbReference>
<dbReference type="RefSeq" id="WP_148579549.1">
    <property type="nucleotide sequence ID" value="NZ_JAVEUW010000013.1"/>
</dbReference>
<evidence type="ECO:0000313" key="2">
    <source>
        <dbReference type="Proteomes" id="UP000389128"/>
    </source>
</evidence>
<proteinExistence type="predicted"/>
<gene>
    <name evidence="1" type="ORF">ETQ85_13235</name>
</gene>
<name>A0A6C2CSD4_9RHOO</name>
<dbReference type="Proteomes" id="UP000389128">
    <property type="component" value="Unassembled WGS sequence"/>
</dbReference>
<keyword evidence="2" id="KW-1185">Reference proteome</keyword>
<dbReference type="AlphaFoldDB" id="A0A6C2CSD4"/>
<sequence>MSLEKTPPLPATDRGVRVALMFALAAERLNAYYEHRQWFTEAQGATLIADWLGRSKRSLPDAERRRLSALSDQLARQIESSVAREVGLHIAHEMTESLDPNHQSEVGMSLMVECERLLDSGPAA</sequence>
<dbReference type="OrthoDB" id="8964561at2"/>
<accession>A0A6C2CSD4</accession>
<comment type="caution">
    <text evidence="1">The sequence shown here is derived from an EMBL/GenBank/DDBJ whole genome shotgun (WGS) entry which is preliminary data.</text>
</comment>